<dbReference type="AlphaFoldDB" id="A9B8Y1"/>
<keyword evidence="2" id="KW-1185">Reference proteome</keyword>
<keyword evidence="1" id="KW-0614">Plasmid</keyword>
<protein>
    <submittedName>
        <fullName evidence="1">Uncharacterized protein</fullName>
    </submittedName>
</protein>
<reference evidence="1 2" key="1">
    <citation type="journal article" date="2011" name="Stand. Genomic Sci.">
        <title>Complete genome sequence of the filamentous gliding predatory bacterium Herpetosiphon aurantiacus type strain (114-95(T)).</title>
        <authorList>
            <person name="Kiss H."/>
            <person name="Nett M."/>
            <person name="Domin N."/>
            <person name="Martin K."/>
            <person name="Maresca J.A."/>
            <person name="Copeland A."/>
            <person name="Lapidus A."/>
            <person name="Lucas S."/>
            <person name="Berry K.W."/>
            <person name="Glavina Del Rio T."/>
            <person name="Dalin E."/>
            <person name="Tice H."/>
            <person name="Pitluck S."/>
            <person name="Richardson P."/>
            <person name="Bruce D."/>
            <person name="Goodwin L."/>
            <person name="Han C."/>
            <person name="Detter J.C."/>
            <person name="Schmutz J."/>
            <person name="Brettin T."/>
            <person name="Land M."/>
            <person name="Hauser L."/>
            <person name="Kyrpides N.C."/>
            <person name="Ivanova N."/>
            <person name="Goker M."/>
            <person name="Woyke T."/>
            <person name="Klenk H.P."/>
            <person name="Bryant D.A."/>
        </authorList>
    </citation>
    <scope>NUCLEOTIDE SEQUENCE [LARGE SCALE GENOMIC DNA]</scope>
    <source>
        <strain evidence="2">ATCC 23779 / DSM 785 / 114-95</strain>
        <plasmid evidence="1">pHAU01</plasmid>
    </source>
</reference>
<dbReference type="InParanoid" id="A9B8Y1"/>
<evidence type="ECO:0000313" key="2">
    <source>
        <dbReference type="Proteomes" id="UP000000787"/>
    </source>
</evidence>
<dbReference type="KEGG" id="hau:Haur_5167"/>
<organism evidence="1 2">
    <name type="scientific">Herpetosiphon aurantiacus (strain ATCC 23779 / DSM 785 / 114-95)</name>
    <dbReference type="NCBI Taxonomy" id="316274"/>
    <lineage>
        <taxon>Bacteria</taxon>
        <taxon>Bacillati</taxon>
        <taxon>Chloroflexota</taxon>
        <taxon>Chloroflexia</taxon>
        <taxon>Herpetosiphonales</taxon>
        <taxon>Herpetosiphonaceae</taxon>
        <taxon>Herpetosiphon</taxon>
    </lineage>
</organism>
<dbReference type="HOGENOM" id="CLU_1822679_0_0_0"/>
<dbReference type="Proteomes" id="UP000000787">
    <property type="component" value="Plasmid pHAU01"/>
</dbReference>
<sequence length="141" mass="15250">MPTTITLIIDMPMLHEDLGRTLMRSAPTSLSIRPIPTGRRGGAFYTIVALDETIPLVMILGATLLPYLRNHLHTWNTTHPANPIAATIDVVAEPETVLQSHGLTALPTSMDGLLASLAATAPDQQIAYRIRLHPTNDQPAS</sequence>
<dbReference type="EMBL" id="CP000876">
    <property type="protein sequence ID" value="ABX07795.1"/>
    <property type="molecule type" value="Genomic_DNA"/>
</dbReference>
<geneLocation type="plasmid" evidence="1 2">
    <name>pHAU01</name>
</geneLocation>
<gene>
    <name evidence="1" type="ordered locus">Haur_5167</name>
</gene>
<proteinExistence type="predicted"/>
<dbReference type="BioCyc" id="HAUR316274:GHYA-5229-MONOMER"/>
<name>A9B8Y1_HERA2</name>
<evidence type="ECO:0000313" key="1">
    <source>
        <dbReference type="EMBL" id="ABX07795.1"/>
    </source>
</evidence>
<accession>A9B8Y1</accession>